<evidence type="ECO:0000313" key="1">
    <source>
        <dbReference type="EMBL" id="MBD3844481.1"/>
    </source>
</evidence>
<sequence>MTATKTVPPAPATREEIAVLAKNAGLDLPPDLFEELVLAYGNIEPMLMRLRRGRDRADEPAHVFDPRKFMPHEQA</sequence>
<gene>
    <name evidence="1" type="ORF">IED13_02130</name>
</gene>
<dbReference type="RefSeq" id="WP_191123221.1">
    <property type="nucleotide sequence ID" value="NZ_JACXWY010000001.1"/>
</dbReference>
<dbReference type="AlphaFoldDB" id="A0A927HYJ0"/>
<organism evidence="1 2">
    <name type="scientific">Bosea spartocytisi</name>
    <dbReference type="NCBI Taxonomy" id="2773451"/>
    <lineage>
        <taxon>Bacteria</taxon>
        <taxon>Pseudomonadati</taxon>
        <taxon>Pseudomonadota</taxon>
        <taxon>Alphaproteobacteria</taxon>
        <taxon>Hyphomicrobiales</taxon>
        <taxon>Boseaceae</taxon>
        <taxon>Bosea</taxon>
    </lineage>
</organism>
<comment type="caution">
    <text evidence="1">The sequence shown here is derived from an EMBL/GenBank/DDBJ whole genome shotgun (WGS) entry which is preliminary data.</text>
</comment>
<protein>
    <submittedName>
        <fullName evidence="1">Uncharacterized protein</fullName>
    </submittedName>
</protein>
<keyword evidence="2" id="KW-1185">Reference proteome</keyword>
<evidence type="ECO:0000313" key="2">
    <source>
        <dbReference type="Proteomes" id="UP000619295"/>
    </source>
</evidence>
<reference evidence="1" key="1">
    <citation type="submission" date="2020-09" db="EMBL/GenBank/DDBJ databases">
        <title>Bosea spartocytisi sp. nov. a root nodule endophyte of Spartocytisus supranubius in the high mountain ecosystem fo the Teide National Park (Canary Islands, Spain).</title>
        <authorList>
            <person name="Pulido-Suarez L."/>
            <person name="Peix A."/>
            <person name="Igual J.M."/>
            <person name="Socas-Perez N."/>
            <person name="Velazquez E."/>
            <person name="Flores-Felix J.D."/>
            <person name="Leon-Barrios M."/>
        </authorList>
    </citation>
    <scope>NUCLEOTIDE SEQUENCE</scope>
    <source>
        <strain evidence="1">SSUT16</strain>
    </source>
</reference>
<name>A0A927HYJ0_9HYPH</name>
<dbReference type="Proteomes" id="UP000619295">
    <property type="component" value="Unassembled WGS sequence"/>
</dbReference>
<accession>A0A927HYJ0</accession>
<dbReference type="EMBL" id="JACXWY010000001">
    <property type="protein sequence ID" value="MBD3844481.1"/>
    <property type="molecule type" value="Genomic_DNA"/>
</dbReference>
<proteinExistence type="predicted"/>